<dbReference type="Proteomes" id="UP000182584">
    <property type="component" value="Unassembled WGS sequence"/>
</dbReference>
<dbReference type="eggNOG" id="COG1807">
    <property type="taxonomic scope" value="Bacteria"/>
</dbReference>
<gene>
    <name evidence="2" type="ORF">SAMN04487884_12036</name>
</gene>
<evidence type="ECO:0000313" key="3">
    <source>
        <dbReference type="Proteomes" id="UP000182584"/>
    </source>
</evidence>
<feature type="transmembrane region" description="Helical" evidence="1">
    <location>
        <begin position="33"/>
        <end position="51"/>
    </location>
</feature>
<organism evidence="2 3">
    <name type="scientific">Butyrivibrio fibrisolvens</name>
    <dbReference type="NCBI Taxonomy" id="831"/>
    <lineage>
        <taxon>Bacteria</taxon>
        <taxon>Bacillati</taxon>
        <taxon>Bacillota</taxon>
        <taxon>Clostridia</taxon>
        <taxon>Lachnospirales</taxon>
        <taxon>Lachnospiraceae</taxon>
        <taxon>Butyrivibrio</taxon>
    </lineage>
</organism>
<dbReference type="OrthoDB" id="1997883at2"/>
<feature type="transmembrane region" description="Helical" evidence="1">
    <location>
        <begin position="185"/>
        <end position="218"/>
    </location>
</feature>
<feature type="transmembrane region" description="Helical" evidence="1">
    <location>
        <begin position="239"/>
        <end position="259"/>
    </location>
</feature>
<dbReference type="AlphaFoldDB" id="A0A1H9UYW2"/>
<dbReference type="RefSeq" id="WP_074757304.1">
    <property type="nucleotide sequence ID" value="NZ_FOGJ01000020.1"/>
</dbReference>
<protein>
    <recommendedName>
        <fullName evidence="4">Glycosyltransferase RgtA/B/C/D-like domain-containing protein</fullName>
    </recommendedName>
</protein>
<keyword evidence="1" id="KW-0472">Membrane</keyword>
<feature type="transmembrane region" description="Helical" evidence="1">
    <location>
        <begin position="335"/>
        <end position="355"/>
    </location>
</feature>
<evidence type="ECO:0000256" key="1">
    <source>
        <dbReference type="SAM" id="Phobius"/>
    </source>
</evidence>
<proteinExistence type="predicted"/>
<keyword evidence="1" id="KW-1133">Transmembrane helix</keyword>
<feature type="transmembrane region" description="Helical" evidence="1">
    <location>
        <begin position="362"/>
        <end position="380"/>
    </location>
</feature>
<name>A0A1H9UYW2_BUTFI</name>
<feature type="transmembrane region" description="Helical" evidence="1">
    <location>
        <begin position="156"/>
        <end position="173"/>
    </location>
</feature>
<accession>A0A1H9UYW2</accession>
<feature type="transmembrane region" description="Helical" evidence="1">
    <location>
        <begin position="127"/>
        <end position="149"/>
    </location>
</feature>
<keyword evidence="1" id="KW-0812">Transmembrane</keyword>
<dbReference type="EMBL" id="FOGJ01000020">
    <property type="protein sequence ID" value="SES14304.1"/>
    <property type="molecule type" value="Genomic_DNA"/>
</dbReference>
<reference evidence="2 3" key="1">
    <citation type="submission" date="2016-10" db="EMBL/GenBank/DDBJ databases">
        <authorList>
            <person name="de Groot N.N."/>
        </authorList>
    </citation>
    <scope>NUCLEOTIDE SEQUENCE [LARGE SCALE GENOMIC DNA]</scope>
    <source>
        <strain evidence="2 3">AR40</strain>
    </source>
</reference>
<evidence type="ECO:0000313" key="2">
    <source>
        <dbReference type="EMBL" id="SES14304.1"/>
    </source>
</evidence>
<feature type="transmembrane region" description="Helical" evidence="1">
    <location>
        <begin position="419"/>
        <end position="438"/>
    </location>
</feature>
<evidence type="ECO:0008006" key="4">
    <source>
        <dbReference type="Google" id="ProtNLM"/>
    </source>
</evidence>
<sequence>MIKKEKKSDKGLVIFKIHYRPPRLHISEDPQDMAVVLAVLAMTLYYIWRMFYITPSYEELHDYFYFISKGPLFTLSNWSAEGNHIGYNFLASLLNMFGIPKYMVMRGISCIAASSNLILLYRLSKRYFTHWIPFATIVTYSGFELVNILNIQGRGYTLSVTLFLLSIYMLGRLSLTETFSNVQYYFLVITFVAALLVCLWNINWIIPMCFAVLLYLLINGLRTRKVSGTVENNIYFSQLFNILSCEIAAFIIAGIFYTINILGSGAYILSSDKEFEGLSRAGIISKDPVRAFMEGLKLVRESFGMITPKGDTYLVRWYHFIFDFSKSFAPGFEHALMVMCFVSIFVMITGCILYFEESRTCIRLIILGQLFWMPLILVFFKKVPSYESYMFMGVIMAIAVSFVIGNLIQTLQRFGLKHIYYALPIAISVVYFFIGVFGDTFFAPYDREIDETYQALIMVDPSEYKHPAVTGMLQEYIMEFLYDVEASDRIEDADYLMIKKEMYEDEDFASKDYIKKMHRSYENGSYIIFTN</sequence>
<feature type="transmembrane region" description="Helical" evidence="1">
    <location>
        <begin position="386"/>
        <end position="407"/>
    </location>
</feature>